<comment type="caution">
    <text evidence="1">The sequence shown here is derived from an EMBL/GenBank/DDBJ whole genome shotgun (WGS) entry which is preliminary data.</text>
</comment>
<reference evidence="1 2" key="1">
    <citation type="submission" date="2019-03" db="EMBL/GenBank/DDBJ databases">
        <title>Genomics of glacier-inhabiting Cryobacterium strains.</title>
        <authorList>
            <person name="Liu Q."/>
            <person name="Xin Y.-H."/>
        </authorList>
    </citation>
    <scope>NUCLEOTIDE SEQUENCE [LARGE SCALE GENOMIC DNA]</scope>
    <source>
        <strain evidence="1 2">Hh34</strain>
    </source>
</reference>
<dbReference type="EMBL" id="SOFE01000014">
    <property type="protein sequence ID" value="TFB85130.1"/>
    <property type="molecule type" value="Genomic_DNA"/>
</dbReference>
<proteinExistence type="predicted"/>
<accession>A0A4R8VLL1</accession>
<evidence type="ECO:0000313" key="2">
    <source>
        <dbReference type="Proteomes" id="UP000297963"/>
    </source>
</evidence>
<sequence>MLIQRKYGMPWPGRGCRGWPPAAATDTPLEVGQHVQQLFQRLIDQGQGGNVCDDTCAGRRRRTVPRRVASPR</sequence>
<protein>
    <submittedName>
        <fullName evidence="1">Uncharacterized protein</fullName>
    </submittedName>
</protein>
<gene>
    <name evidence="1" type="ORF">E3O11_08845</name>
</gene>
<evidence type="ECO:0000313" key="1">
    <source>
        <dbReference type="EMBL" id="TFB85130.1"/>
    </source>
</evidence>
<dbReference type="Proteomes" id="UP000297963">
    <property type="component" value="Unassembled WGS sequence"/>
</dbReference>
<dbReference type="AlphaFoldDB" id="A0A4R8VLL1"/>
<name>A0A4R8VLL1_9MICO</name>
<organism evidence="1 2">
    <name type="scientific">Cryobacterium levicorallinum</name>
    <dbReference type="NCBI Taxonomy" id="995038"/>
    <lineage>
        <taxon>Bacteria</taxon>
        <taxon>Bacillati</taxon>
        <taxon>Actinomycetota</taxon>
        <taxon>Actinomycetes</taxon>
        <taxon>Micrococcales</taxon>
        <taxon>Microbacteriaceae</taxon>
        <taxon>Cryobacterium</taxon>
    </lineage>
</organism>